<organism evidence="1 2">
    <name type="scientific">Evansella tamaricis</name>
    <dbReference type="NCBI Taxonomy" id="2069301"/>
    <lineage>
        <taxon>Bacteria</taxon>
        <taxon>Bacillati</taxon>
        <taxon>Bacillota</taxon>
        <taxon>Bacilli</taxon>
        <taxon>Bacillales</taxon>
        <taxon>Bacillaceae</taxon>
        <taxon>Evansella</taxon>
    </lineage>
</organism>
<dbReference type="Proteomes" id="UP000784880">
    <property type="component" value="Unassembled WGS sequence"/>
</dbReference>
<evidence type="ECO:0000313" key="2">
    <source>
        <dbReference type="Proteomes" id="UP000784880"/>
    </source>
</evidence>
<comment type="caution">
    <text evidence="1">The sequence shown here is derived from an EMBL/GenBank/DDBJ whole genome shotgun (WGS) entry which is preliminary data.</text>
</comment>
<name>A0ABS6JHA2_9BACI</name>
<dbReference type="EMBL" id="JAHQCS010000121">
    <property type="protein sequence ID" value="MBU9713050.1"/>
    <property type="molecule type" value="Genomic_DNA"/>
</dbReference>
<accession>A0ABS6JHA2</accession>
<reference evidence="1 2" key="1">
    <citation type="submission" date="2021-06" db="EMBL/GenBank/DDBJ databases">
        <title>Bacillus sp. RD4P76, an endophyte from a halophyte.</title>
        <authorList>
            <person name="Sun J.-Q."/>
        </authorList>
    </citation>
    <scope>NUCLEOTIDE SEQUENCE [LARGE SCALE GENOMIC DNA]</scope>
    <source>
        <strain evidence="1 2">CGMCC 1.15917</strain>
    </source>
</reference>
<gene>
    <name evidence="1" type="ORF">KS419_15065</name>
</gene>
<keyword evidence="2" id="KW-1185">Reference proteome</keyword>
<sequence>MKKRLILKINGLFIMAILIGTSLVFAGSNQETSTFEDRKRLEVEDRRTLVIALSDGLSNVGGIKNITIQQESITIKTFLEIDESITSTLAAKMTKTLESLLLSEDLKHIPNISSYEVFIEDKDGNLINR</sequence>
<evidence type="ECO:0000313" key="1">
    <source>
        <dbReference type="EMBL" id="MBU9713050.1"/>
    </source>
</evidence>
<dbReference type="RefSeq" id="WP_217067225.1">
    <property type="nucleotide sequence ID" value="NZ_JAHQCS010000121.1"/>
</dbReference>
<protein>
    <submittedName>
        <fullName evidence="1">Uncharacterized protein</fullName>
    </submittedName>
</protein>
<proteinExistence type="predicted"/>